<evidence type="ECO:0000313" key="2">
    <source>
        <dbReference type="Proteomes" id="UP000252107"/>
    </source>
</evidence>
<reference evidence="1" key="1">
    <citation type="submission" date="2016-04" db="EMBL/GenBank/DDBJ databases">
        <authorList>
            <person name="Tabuchi Yagui T.R."/>
        </authorList>
    </citation>
    <scope>NUCLEOTIDE SEQUENCE [LARGE SCALE GENOMIC DNA]</scope>
    <source>
        <strain evidence="1">NIES-26</strain>
    </source>
</reference>
<accession>A0A367RUJ2</accession>
<evidence type="ECO:0000313" key="1">
    <source>
        <dbReference type="EMBL" id="RCJ39639.1"/>
    </source>
</evidence>
<keyword evidence="2" id="KW-1185">Reference proteome</keyword>
<dbReference type="EMBL" id="LXQD01000065">
    <property type="protein sequence ID" value="RCJ39639.1"/>
    <property type="molecule type" value="Genomic_DNA"/>
</dbReference>
<organism evidence="1 2">
    <name type="scientific">Nostoc minutum NIES-26</name>
    <dbReference type="NCBI Taxonomy" id="1844469"/>
    <lineage>
        <taxon>Bacteria</taxon>
        <taxon>Bacillati</taxon>
        <taxon>Cyanobacteriota</taxon>
        <taxon>Cyanophyceae</taxon>
        <taxon>Nostocales</taxon>
        <taxon>Nostocaceae</taxon>
        <taxon>Nostoc</taxon>
    </lineage>
</organism>
<dbReference type="Proteomes" id="UP000252107">
    <property type="component" value="Unassembled WGS sequence"/>
</dbReference>
<comment type="caution">
    <text evidence="1">The sequence shown here is derived from an EMBL/GenBank/DDBJ whole genome shotgun (WGS) entry which is preliminary data.</text>
</comment>
<sequence>MAGNFKKISICTLTFIVIGVLEQAPVLALTIASTQATSITESSPGVSGSQVVNVLSNGEITDETNSEKNELLLLATRNMEEIIQASEVSVVTIDETTRYYIAQTPVTKQDTFTPAYRNVWVKPNDVPPKRKVPEPSTVLGLMSMIGWFGTQRKGRTANKSGSKIA</sequence>
<dbReference type="AlphaFoldDB" id="A0A367RUJ2"/>
<protein>
    <recommendedName>
        <fullName evidence="3">PEP-CTERM protein-sorting domain-containing protein</fullName>
    </recommendedName>
</protein>
<gene>
    <name evidence="1" type="ORF">A6770_11135</name>
</gene>
<evidence type="ECO:0008006" key="3">
    <source>
        <dbReference type="Google" id="ProtNLM"/>
    </source>
</evidence>
<dbReference type="InterPro" id="IPR013424">
    <property type="entry name" value="Ice-binding_C"/>
</dbReference>
<dbReference type="NCBIfam" id="TIGR02595">
    <property type="entry name" value="PEP_CTERM"/>
    <property type="match status" value="1"/>
</dbReference>
<name>A0A367RUJ2_9NOSO</name>
<proteinExistence type="predicted"/>